<dbReference type="Gene3D" id="3.40.1260.10">
    <property type="entry name" value="DsrEFH-like"/>
    <property type="match status" value="1"/>
</dbReference>
<proteinExistence type="predicted"/>
<dbReference type="Pfam" id="PF02635">
    <property type="entry name" value="DsrE"/>
    <property type="match status" value="1"/>
</dbReference>
<evidence type="ECO:0000259" key="1">
    <source>
        <dbReference type="Pfam" id="PF01206"/>
    </source>
</evidence>
<dbReference type="KEGG" id="cbut:ATN24_10990"/>
<organism evidence="2 3">
    <name type="scientific">Clostridium butyricum</name>
    <dbReference type="NCBI Taxonomy" id="1492"/>
    <lineage>
        <taxon>Bacteria</taxon>
        <taxon>Bacillati</taxon>
        <taxon>Bacillota</taxon>
        <taxon>Clostridia</taxon>
        <taxon>Eubacteriales</taxon>
        <taxon>Clostridiaceae</taxon>
        <taxon>Clostridium</taxon>
    </lineage>
</organism>
<dbReference type="SUPFAM" id="SSF75169">
    <property type="entry name" value="DsrEFH-like"/>
    <property type="match status" value="1"/>
</dbReference>
<dbReference type="InterPro" id="IPR027396">
    <property type="entry name" value="DsrEFH-like"/>
</dbReference>
<dbReference type="InterPro" id="IPR019870">
    <property type="entry name" value="Se_metab_YedF"/>
</dbReference>
<dbReference type="OrthoDB" id="9801500at2"/>
<evidence type="ECO:0000313" key="2">
    <source>
        <dbReference type="EMBL" id="GEQ21335.1"/>
    </source>
</evidence>
<feature type="domain" description="UPF0033" evidence="1">
    <location>
        <begin position="4"/>
        <end position="69"/>
    </location>
</feature>
<name>A0A0N8VXX5_CLOBU</name>
<gene>
    <name evidence="2" type="ORF">CBU02nite_18410</name>
</gene>
<dbReference type="InterPro" id="IPR003787">
    <property type="entry name" value="Sulphur_relay_DsrE/F-like"/>
</dbReference>
<comment type="caution">
    <text evidence="2">The sequence shown here is derived from an EMBL/GenBank/DDBJ whole genome shotgun (WGS) entry which is preliminary data.</text>
</comment>
<dbReference type="Pfam" id="PF01206">
    <property type="entry name" value="TusA"/>
    <property type="match status" value="1"/>
</dbReference>
<dbReference type="InterPro" id="IPR036868">
    <property type="entry name" value="TusA-like_sf"/>
</dbReference>
<evidence type="ECO:0000313" key="3">
    <source>
        <dbReference type="Proteomes" id="UP000321089"/>
    </source>
</evidence>
<dbReference type="InterPro" id="IPR001455">
    <property type="entry name" value="TusA-like"/>
</dbReference>
<dbReference type="Gene3D" id="3.30.110.40">
    <property type="entry name" value="TusA-like domain"/>
    <property type="match status" value="1"/>
</dbReference>
<reference evidence="2 3" key="1">
    <citation type="submission" date="2019-07" db="EMBL/GenBank/DDBJ databases">
        <title>Whole genome shotgun sequence of Clostridium butyricum NBRC 3858.</title>
        <authorList>
            <person name="Hosoyama A."/>
            <person name="Uohara A."/>
            <person name="Ohji S."/>
            <person name="Ichikawa N."/>
        </authorList>
    </citation>
    <scope>NUCLEOTIDE SEQUENCE [LARGE SCALE GENOMIC DNA]</scope>
    <source>
        <strain evidence="2 3">NBRC 3858</strain>
    </source>
</reference>
<dbReference type="RefSeq" id="WP_024039569.1">
    <property type="nucleotide sequence ID" value="NZ_BKBB01000012.1"/>
</dbReference>
<dbReference type="EMBL" id="BKBC01000021">
    <property type="protein sequence ID" value="GEQ21335.1"/>
    <property type="molecule type" value="Genomic_DNA"/>
</dbReference>
<dbReference type="SUPFAM" id="SSF64307">
    <property type="entry name" value="SirA-like"/>
    <property type="match status" value="1"/>
</dbReference>
<dbReference type="NCBIfam" id="TIGR03527">
    <property type="entry name" value="selenium_YedF"/>
    <property type="match status" value="1"/>
</dbReference>
<dbReference type="AlphaFoldDB" id="A0A0N8VXX5"/>
<dbReference type="Proteomes" id="UP000321089">
    <property type="component" value="Unassembled WGS sequence"/>
</dbReference>
<protein>
    <submittedName>
        <fullName evidence="2">Selenium metabolism protein YedF</fullName>
    </submittedName>
</protein>
<accession>A0A0N8VXX5</accession>
<sequence length="198" mass="22083">MSKMIDAKGKNCPMPVIMAKKEIDAGAQELIIEVDNSIAVENLKKLANSQGFFTNVKEENGNFSVVFNKDCEKCNEILSQLDKKTSVGNYSVFVGKEIIGSGSEELGKNLMKMFFYTLSESDDIPKYLLFMNDGVKVPTNNEQAIEHLKELENRGVEILVCGACLNFYNLEEKLEVGKISNMYDITNAMKATDKVITL</sequence>